<dbReference type="EnsemblMetazoa" id="PPA44648.1">
    <property type="protein sequence ID" value="PPA44648.1"/>
    <property type="gene ID" value="WBGene00283017"/>
</dbReference>
<organism evidence="1 2">
    <name type="scientific">Pristionchus pacificus</name>
    <name type="common">Parasitic nematode worm</name>
    <dbReference type="NCBI Taxonomy" id="54126"/>
    <lineage>
        <taxon>Eukaryota</taxon>
        <taxon>Metazoa</taxon>
        <taxon>Ecdysozoa</taxon>
        <taxon>Nematoda</taxon>
        <taxon>Chromadorea</taxon>
        <taxon>Rhabditida</taxon>
        <taxon>Rhabditina</taxon>
        <taxon>Diplogasteromorpha</taxon>
        <taxon>Diplogasteroidea</taxon>
        <taxon>Neodiplogasteridae</taxon>
        <taxon>Pristionchus</taxon>
    </lineage>
</organism>
<dbReference type="AlphaFoldDB" id="A0A2A6CR27"/>
<evidence type="ECO:0000313" key="1">
    <source>
        <dbReference type="EnsemblMetazoa" id="PPA44648.1"/>
    </source>
</evidence>
<accession>A0A8R1Z184</accession>
<proteinExistence type="predicted"/>
<dbReference type="Proteomes" id="UP000005239">
    <property type="component" value="Unassembled WGS sequence"/>
</dbReference>
<reference evidence="2" key="1">
    <citation type="journal article" date="2008" name="Nat. Genet.">
        <title>The Pristionchus pacificus genome provides a unique perspective on nematode lifestyle and parasitism.</title>
        <authorList>
            <person name="Dieterich C."/>
            <person name="Clifton S.W."/>
            <person name="Schuster L.N."/>
            <person name="Chinwalla A."/>
            <person name="Delehaunty K."/>
            <person name="Dinkelacker I."/>
            <person name="Fulton L."/>
            <person name="Fulton R."/>
            <person name="Godfrey J."/>
            <person name="Minx P."/>
            <person name="Mitreva M."/>
            <person name="Roeseler W."/>
            <person name="Tian H."/>
            <person name="Witte H."/>
            <person name="Yang S.P."/>
            <person name="Wilson R.K."/>
            <person name="Sommer R.J."/>
        </authorList>
    </citation>
    <scope>NUCLEOTIDE SEQUENCE [LARGE SCALE GENOMIC DNA]</scope>
    <source>
        <strain evidence="2">PS312</strain>
    </source>
</reference>
<name>A0A2A6CR27_PRIPA</name>
<keyword evidence="2" id="KW-1185">Reference proteome</keyword>
<sequence>MGLDKQNLRLEDRRSITKAAGGVDIKGRILISLDLNSNDAISPPDGPSLLPQSPHFLSFPCTLICIAFVRRDPIVIRPIYGAKRRNRLPAEREEKKEEKGKRDRSTIWTCLSERDKDCEEF</sequence>
<evidence type="ECO:0000313" key="2">
    <source>
        <dbReference type="Proteomes" id="UP000005239"/>
    </source>
</evidence>
<accession>A0A2A6CR27</accession>
<protein>
    <submittedName>
        <fullName evidence="1">Uncharacterized protein</fullName>
    </submittedName>
</protein>
<reference evidence="1" key="2">
    <citation type="submission" date="2022-06" db="UniProtKB">
        <authorList>
            <consortium name="EnsemblMetazoa"/>
        </authorList>
    </citation>
    <scope>IDENTIFICATION</scope>
    <source>
        <strain evidence="1">PS312</strain>
    </source>
</reference>
<gene>
    <name evidence="1" type="primary">WBGene00283017</name>
</gene>